<protein>
    <submittedName>
        <fullName evidence="1">Uncharacterized protein</fullName>
    </submittedName>
</protein>
<organism evidence="1 2">
    <name type="scientific">Caligus rogercresseyi</name>
    <name type="common">Sea louse</name>
    <dbReference type="NCBI Taxonomy" id="217165"/>
    <lineage>
        <taxon>Eukaryota</taxon>
        <taxon>Metazoa</taxon>
        <taxon>Ecdysozoa</taxon>
        <taxon>Arthropoda</taxon>
        <taxon>Crustacea</taxon>
        <taxon>Multicrustacea</taxon>
        <taxon>Hexanauplia</taxon>
        <taxon>Copepoda</taxon>
        <taxon>Siphonostomatoida</taxon>
        <taxon>Caligidae</taxon>
        <taxon>Caligus</taxon>
    </lineage>
</organism>
<dbReference type="EMBL" id="CP045894">
    <property type="protein sequence ID" value="QQP55500.1"/>
    <property type="molecule type" value="Genomic_DNA"/>
</dbReference>
<reference evidence="2" key="1">
    <citation type="submission" date="2021-01" db="EMBL/GenBank/DDBJ databases">
        <title>Caligus Genome Assembly.</title>
        <authorList>
            <person name="Gallardo-Escarate C."/>
        </authorList>
    </citation>
    <scope>NUCLEOTIDE SEQUENCE [LARGE SCALE GENOMIC DNA]</scope>
</reference>
<evidence type="ECO:0000313" key="1">
    <source>
        <dbReference type="EMBL" id="QQP55500.1"/>
    </source>
</evidence>
<accession>A0A7T8KGH0</accession>
<keyword evidence="2" id="KW-1185">Reference proteome</keyword>
<name>A0A7T8KGH0_CALRO</name>
<dbReference type="Proteomes" id="UP000595437">
    <property type="component" value="Chromosome 5"/>
</dbReference>
<dbReference type="AlphaFoldDB" id="A0A7T8KGH0"/>
<sequence>MQDRRENAIKKLQQLLYFAIIIRFERPLPGRGKGNAVKYLSLYSKSRKVEQALGRRDTSPPFSYQKGLLLPI</sequence>
<gene>
    <name evidence="1" type="ORF">FKW44_008706</name>
</gene>
<proteinExistence type="predicted"/>
<evidence type="ECO:0000313" key="2">
    <source>
        <dbReference type="Proteomes" id="UP000595437"/>
    </source>
</evidence>